<dbReference type="PROSITE" id="PS00028">
    <property type="entry name" value="ZINC_FINGER_C2H2_1"/>
    <property type="match status" value="1"/>
</dbReference>
<dbReference type="Gene3D" id="3.30.160.60">
    <property type="entry name" value="Classic Zinc Finger"/>
    <property type="match status" value="1"/>
</dbReference>
<dbReference type="Proteomes" id="UP000054477">
    <property type="component" value="Unassembled WGS sequence"/>
</dbReference>
<name>A0A0C9XT43_9AGAR</name>
<keyword evidence="4" id="KW-1185">Reference proteome</keyword>
<gene>
    <name evidence="3" type="ORF">K443DRAFT_92175</name>
</gene>
<dbReference type="InterPro" id="IPR013087">
    <property type="entry name" value="Znf_C2H2_type"/>
</dbReference>
<evidence type="ECO:0000313" key="4">
    <source>
        <dbReference type="Proteomes" id="UP000054477"/>
    </source>
</evidence>
<dbReference type="PROSITE" id="PS50157">
    <property type="entry name" value="ZINC_FINGER_C2H2_2"/>
    <property type="match status" value="2"/>
</dbReference>
<keyword evidence="1" id="KW-0479">Metal-binding</keyword>
<dbReference type="AlphaFoldDB" id="A0A0C9XT43"/>
<dbReference type="InterPro" id="IPR036236">
    <property type="entry name" value="Znf_C2H2_sf"/>
</dbReference>
<feature type="domain" description="C2H2-type" evidence="2">
    <location>
        <begin position="143"/>
        <end position="172"/>
    </location>
</feature>
<evidence type="ECO:0000259" key="2">
    <source>
        <dbReference type="PROSITE" id="PS50157"/>
    </source>
</evidence>
<dbReference type="GO" id="GO:0008270">
    <property type="term" value="F:zinc ion binding"/>
    <property type="evidence" value="ECO:0007669"/>
    <property type="project" value="UniProtKB-KW"/>
</dbReference>
<feature type="domain" description="C2H2-type" evidence="2">
    <location>
        <begin position="115"/>
        <end position="142"/>
    </location>
</feature>
<keyword evidence="1" id="KW-0862">Zinc</keyword>
<sequence>MQPETYCEQCFFPSALCSCYSLPLQLPIFQEGGIFTFPNAAGMQTWMAPTDSILPNIGPVKPPPEPVLACDVLIPPMNPWVPEASTELPPRVVVATLEQVSAANRRRRTAVPGRFACHLCSQDFTAKHNLRNHINSHFQKKTHRCTGGCGNSFGTRSAFIRHRKKCKAVPAP</sequence>
<keyword evidence="1" id="KW-0863">Zinc-finger</keyword>
<dbReference type="OrthoDB" id="3437960at2759"/>
<organism evidence="3 4">
    <name type="scientific">Laccaria amethystina LaAM-08-1</name>
    <dbReference type="NCBI Taxonomy" id="1095629"/>
    <lineage>
        <taxon>Eukaryota</taxon>
        <taxon>Fungi</taxon>
        <taxon>Dikarya</taxon>
        <taxon>Basidiomycota</taxon>
        <taxon>Agaricomycotina</taxon>
        <taxon>Agaricomycetes</taxon>
        <taxon>Agaricomycetidae</taxon>
        <taxon>Agaricales</taxon>
        <taxon>Agaricineae</taxon>
        <taxon>Hydnangiaceae</taxon>
        <taxon>Laccaria</taxon>
    </lineage>
</organism>
<dbReference type="SMART" id="SM00355">
    <property type="entry name" value="ZnF_C2H2"/>
    <property type="match status" value="2"/>
</dbReference>
<dbReference type="EMBL" id="KN838565">
    <property type="protein sequence ID" value="KIK04889.1"/>
    <property type="molecule type" value="Genomic_DNA"/>
</dbReference>
<dbReference type="STRING" id="1095629.A0A0C9XT43"/>
<accession>A0A0C9XT43</accession>
<evidence type="ECO:0000256" key="1">
    <source>
        <dbReference type="PROSITE-ProRule" id="PRU00042"/>
    </source>
</evidence>
<evidence type="ECO:0000313" key="3">
    <source>
        <dbReference type="EMBL" id="KIK04889.1"/>
    </source>
</evidence>
<dbReference type="HOGENOM" id="CLU_1532833_0_0_1"/>
<protein>
    <recommendedName>
        <fullName evidence="2">C2H2-type domain-containing protein</fullName>
    </recommendedName>
</protein>
<proteinExistence type="predicted"/>
<reference evidence="4" key="2">
    <citation type="submission" date="2015-01" db="EMBL/GenBank/DDBJ databases">
        <title>Evolutionary Origins and Diversification of the Mycorrhizal Mutualists.</title>
        <authorList>
            <consortium name="DOE Joint Genome Institute"/>
            <consortium name="Mycorrhizal Genomics Consortium"/>
            <person name="Kohler A."/>
            <person name="Kuo A."/>
            <person name="Nagy L.G."/>
            <person name="Floudas D."/>
            <person name="Copeland A."/>
            <person name="Barry K.W."/>
            <person name="Cichocki N."/>
            <person name="Veneault-Fourrey C."/>
            <person name="LaButti K."/>
            <person name="Lindquist E.A."/>
            <person name="Lipzen A."/>
            <person name="Lundell T."/>
            <person name="Morin E."/>
            <person name="Murat C."/>
            <person name="Riley R."/>
            <person name="Ohm R."/>
            <person name="Sun H."/>
            <person name="Tunlid A."/>
            <person name="Henrissat B."/>
            <person name="Grigoriev I.V."/>
            <person name="Hibbett D.S."/>
            <person name="Martin F."/>
        </authorList>
    </citation>
    <scope>NUCLEOTIDE SEQUENCE [LARGE SCALE GENOMIC DNA]</scope>
    <source>
        <strain evidence="4">LaAM-08-1</strain>
    </source>
</reference>
<dbReference type="SUPFAM" id="SSF57667">
    <property type="entry name" value="beta-beta-alpha zinc fingers"/>
    <property type="match status" value="1"/>
</dbReference>
<reference evidence="3 4" key="1">
    <citation type="submission" date="2014-04" db="EMBL/GenBank/DDBJ databases">
        <authorList>
            <consortium name="DOE Joint Genome Institute"/>
            <person name="Kuo A."/>
            <person name="Kohler A."/>
            <person name="Nagy L.G."/>
            <person name="Floudas D."/>
            <person name="Copeland A."/>
            <person name="Barry K.W."/>
            <person name="Cichocki N."/>
            <person name="Veneault-Fourrey C."/>
            <person name="LaButti K."/>
            <person name="Lindquist E.A."/>
            <person name="Lipzen A."/>
            <person name="Lundell T."/>
            <person name="Morin E."/>
            <person name="Murat C."/>
            <person name="Sun H."/>
            <person name="Tunlid A."/>
            <person name="Henrissat B."/>
            <person name="Grigoriev I.V."/>
            <person name="Hibbett D.S."/>
            <person name="Martin F."/>
            <person name="Nordberg H.P."/>
            <person name="Cantor M.N."/>
            <person name="Hua S.X."/>
        </authorList>
    </citation>
    <scope>NUCLEOTIDE SEQUENCE [LARGE SCALE GENOMIC DNA]</scope>
    <source>
        <strain evidence="3 4">LaAM-08-1</strain>
    </source>
</reference>